<name>A0AAD6VFQ5_9AGAR</name>
<evidence type="ECO:0000256" key="1">
    <source>
        <dbReference type="ARBA" id="ARBA00004141"/>
    </source>
</evidence>
<dbReference type="CDD" id="cd13965">
    <property type="entry name" value="PT_UbiA_3"/>
    <property type="match status" value="1"/>
</dbReference>
<evidence type="ECO:0000313" key="7">
    <source>
        <dbReference type="Proteomes" id="UP001219525"/>
    </source>
</evidence>
<feature type="transmembrane region" description="Helical" evidence="5">
    <location>
        <begin position="200"/>
        <end position="220"/>
    </location>
</feature>
<protein>
    <recommendedName>
        <fullName evidence="8">UbiA prenyltransferase</fullName>
    </recommendedName>
</protein>
<feature type="transmembrane region" description="Helical" evidence="5">
    <location>
        <begin position="256"/>
        <end position="279"/>
    </location>
</feature>
<keyword evidence="3 5" id="KW-1133">Transmembrane helix</keyword>
<keyword evidence="2 5" id="KW-0812">Transmembrane</keyword>
<reference evidence="6" key="1">
    <citation type="submission" date="2023-03" db="EMBL/GenBank/DDBJ databases">
        <title>Massive genome expansion in bonnet fungi (Mycena s.s.) driven by repeated elements and novel gene families across ecological guilds.</title>
        <authorList>
            <consortium name="Lawrence Berkeley National Laboratory"/>
            <person name="Harder C.B."/>
            <person name="Miyauchi S."/>
            <person name="Viragh M."/>
            <person name="Kuo A."/>
            <person name="Thoen E."/>
            <person name="Andreopoulos B."/>
            <person name="Lu D."/>
            <person name="Skrede I."/>
            <person name="Drula E."/>
            <person name="Henrissat B."/>
            <person name="Morin E."/>
            <person name="Kohler A."/>
            <person name="Barry K."/>
            <person name="LaButti K."/>
            <person name="Morin E."/>
            <person name="Salamov A."/>
            <person name="Lipzen A."/>
            <person name="Mereny Z."/>
            <person name="Hegedus B."/>
            <person name="Baldrian P."/>
            <person name="Stursova M."/>
            <person name="Weitz H."/>
            <person name="Taylor A."/>
            <person name="Grigoriev I.V."/>
            <person name="Nagy L.G."/>
            <person name="Martin F."/>
            <person name="Kauserud H."/>
        </authorList>
    </citation>
    <scope>NUCLEOTIDE SEQUENCE</scope>
    <source>
        <strain evidence="6">9144</strain>
    </source>
</reference>
<dbReference type="Proteomes" id="UP001219525">
    <property type="component" value="Unassembled WGS sequence"/>
</dbReference>
<keyword evidence="4 5" id="KW-0472">Membrane</keyword>
<sequence length="288" mass="31855">MSRSLAIAIFLFTKGDLVTVLLPIISLAIFSNPSPRVPQCLAWTYMNLLQFCVSNQRKPAAIAEDAVNKPWRPMPAGLISPAQAAVLRWSLLPACLTISWIYDATIPGIAFSALILLHNEFGMDSHWLMKGVLTAAAYATFDCGATLIARGDAFQNSNGLKPQLLNALIIVTTIHAQDFRDELGDRAIGRRTIPTEMPEIGRITLSIGLLAWSIVIGSLFSSSKLVSWLLIAMGTWVGTRFYLLRTPQDDRASYTAYNIWLAFTRIVPVLAQVTVSPVFRHSRVFFKM</sequence>
<comment type="caution">
    <text evidence="6">The sequence shown here is derived from an EMBL/GenBank/DDBJ whole genome shotgun (WGS) entry which is preliminary data.</text>
</comment>
<evidence type="ECO:0000313" key="6">
    <source>
        <dbReference type="EMBL" id="KAJ7211420.1"/>
    </source>
</evidence>
<dbReference type="PANTHER" id="PTHR42723:SF1">
    <property type="entry name" value="CHLOROPHYLL SYNTHASE, CHLOROPLASTIC"/>
    <property type="match status" value="1"/>
</dbReference>
<evidence type="ECO:0000256" key="2">
    <source>
        <dbReference type="ARBA" id="ARBA00022692"/>
    </source>
</evidence>
<evidence type="ECO:0000256" key="5">
    <source>
        <dbReference type="SAM" id="Phobius"/>
    </source>
</evidence>
<dbReference type="InterPro" id="IPR000537">
    <property type="entry name" value="UbiA_prenyltransferase"/>
</dbReference>
<gene>
    <name evidence="6" type="ORF">GGX14DRAFT_624725</name>
</gene>
<comment type="subcellular location">
    <subcellularLocation>
        <location evidence="1">Membrane</location>
        <topology evidence="1">Multi-pass membrane protein</topology>
    </subcellularLocation>
</comment>
<dbReference type="Pfam" id="PF01040">
    <property type="entry name" value="UbiA"/>
    <property type="match status" value="1"/>
</dbReference>
<dbReference type="GO" id="GO:0016765">
    <property type="term" value="F:transferase activity, transferring alkyl or aryl (other than methyl) groups"/>
    <property type="evidence" value="ECO:0007669"/>
    <property type="project" value="InterPro"/>
</dbReference>
<evidence type="ECO:0008006" key="8">
    <source>
        <dbReference type="Google" id="ProtNLM"/>
    </source>
</evidence>
<dbReference type="PANTHER" id="PTHR42723">
    <property type="entry name" value="CHLOROPHYLL SYNTHASE"/>
    <property type="match status" value="1"/>
</dbReference>
<proteinExistence type="predicted"/>
<feature type="transmembrane region" description="Helical" evidence="5">
    <location>
        <begin position="6"/>
        <end position="30"/>
    </location>
</feature>
<keyword evidence="7" id="KW-1185">Reference proteome</keyword>
<dbReference type="AlphaFoldDB" id="A0AAD6VFQ5"/>
<dbReference type="GO" id="GO:0016020">
    <property type="term" value="C:membrane"/>
    <property type="evidence" value="ECO:0007669"/>
    <property type="project" value="UniProtKB-SubCell"/>
</dbReference>
<dbReference type="EMBL" id="JARJCW010000026">
    <property type="protein sequence ID" value="KAJ7211420.1"/>
    <property type="molecule type" value="Genomic_DNA"/>
</dbReference>
<evidence type="ECO:0000256" key="4">
    <source>
        <dbReference type="ARBA" id="ARBA00023136"/>
    </source>
</evidence>
<dbReference type="InterPro" id="IPR050475">
    <property type="entry name" value="Prenyltransferase_related"/>
</dbReference>
<feature type="transmembrane region" description="Helical" evidence="5">
    <location>
        <begin position="226"/>
        <end position="244"/>
    </location>
</feature>
<accession>A0AAD6VFQ5</accession>
<organism evidence="6 7">
    <name type="scientific">Mycena pura</name>
    <dbReference type="NCBI Taxonomy" id="153505"/>
    <lineage>
        <taxon>Eukaryota</taxon>
        <taxon>Fungi</taxon>
        <taxon>Dikarya</taxon>
        <taxon>Basidiomycota</taxon>
        <taxon>Agaricomycotina</taxon>
        <taxon>Agaricomycetes</taxon>
        <taxon>Agaricomycetidae</taxon>
        <taxon>Agaricales</taxon>
        <taxon>Marasmiineae</taxon>
        <taxon>Mycenaceae</taxon>
        <taxon>Mycena</taxon>
    </lineage>
</organism>
<evidence type="ECO:0000256" key="3">
    <source>
        <dbReference type="ARBA" id="ARBA00022989"/>
    </source>
</evidence>